<accession>A0A231V2A8</accession>
<dbReference type="EMBL" id="NBYO01000001">
    <property type="protein sequence ID" value="OXT02312.1"/>
    <property type="molecule type" value="Genomic_DNA"/>
</dbReference>
<dbReference type="InterPro" id="IPR037185">
    <property type="entry name" value="EmrE-like"/>
</dbReference>
<evidence type="ECO:0000256" key="6">
    <source>
        <dbReference type="SAM" id="Phobius"/>
    </source>
</evidence>
<dbReference type="InterPro" id="IPR000620">
    <property type="entry name" value="EamA_dom"/>
</dbReference>
<dbReference type="AlphaFoldDB" id="A0A231V2A8"/>
<dbReference type="Proteomes" id="UP000215405">
    <property type="component" value="Unassembled WGS sequence"/>
</dbReference>
<keyword evidence="5 6" id="KW-0472">Membrane</keyword>
<evidence type="ECO:0000256" key="3">
    <source>
        <dbReference type="ARBA" id="ARBA00022692"/>
    </source>
</evidence>
<evidence type="ECO:0000259" key="7">
    <source>
        <dbReference type="Pfam" id="PF00892"/>
    </source>
</evidence>
<comment type="subcellular location">
    <subcellularLocation>
        <location evidence="1">Membrane</location>
        <topology evidence="1">Multi-pass membrane protein</topology>
    </subcellularLocation>
</comment>
<feature type="transmembrane region" description="Helical" evidence="6">
    <location>
        <begin position="270"/>
        <end position="287"/>
    </location>
</feature>
<evidence type="ECO:0000256" key="5">
    <source>
        <dbReference type="ARBA" id="ARBA00023136"/>
    </source>
</evidence>
<feature type="transmembrane region" description="Helical" evidence="6">
    <location>
        <begin position="151"/>
        <end position="169"/>
    </location>
</feature>
<organism evidence="8 9">
    <name type="scientific">Notoacmeibacter marinus</name>
    <dbReference type="NCBI Taxonomy" id="1876515"/>
    <lineage>
        <taxon>Bacteria</taxon>
        <taxon>Pseudomonadati</taxon>
        <taxon>Pseudomonadota</taxon>
        <taxon>Alphaproteobacteria</taxon>
        <taxon>Hyphomicrobiales</taxon>
        <taxon>Notoacmeibacteraceae</taxon>
        <taxon>Notoacmeibacter</taxon>
    </lineage>
</organism>
<protein>
    <recommendedName>
        <fullName evidence="7">EamA domain-containing protein</fullName>
    </recommendedName>
</protein>
<keyword evidence="9" id="KW-1185">Reference proteome</keyword>
<feature type="transmembrane region" description="Helical" evidence="6">
    <location>
        <begin position="32"/>
        <end position="52"/>
    </location>
</feature>
<proteinExistence type="inferred from homology"/>
<evidence type="ECO:0000256" key="1">
    <source>
        <dbReference type="ARBA" id="ARBA00004141"/>
    </source>
</evidence>
<comment type="similarity">
    <text evidence="2">Belongs to the EamA transporter family.</text>
</comment>
<feature type="transmembrane region" description="Helical" evidence="6">
    <location>
        <begin position="243"/>
        <end position="264"/>
    </location>
</feature>
<gene>
    <name evidence="8" type="ORF">B7H23_05245</name>
</gene>
<feature type="transmembrane region" description="Helical" evidence="6">
    <location>
        <begin position="64"/>
        <end position="85"/>
    </location>
</feature>
<dbReference type="InterPro" id="IPR050638">
    <property type="entry name" value="AA-Vitamin_Transporters"/>
</dbReference>
<dbReference type="Pfam" id="PF00892">
    <property type="entry name" value="EamA"/>
    <property type="match status" value="1"/>
</dbReference>
<name>A0A231V2A8_9HYPH</name>
<dbReference type="PANTHER" id="PTHR32322:SF2">
    <property type="entry name" value="EAMA DOMAIN-CONTAINING PROTEIN"/>
    <property type="match status" value="1"/>
</dbReference>
<dbReference type="SUPFAM" id="SSF103481">
    <property type="entry name" value="Multidrug resistance efflux transporter EmrE"/>
    <property type="match status" value="1"/>
</dbReference>
<evidence type="ECO:0000313" key="8">
    <source>
        <dbReference type="EMBL" id="OXT02312.1"/>
    </source>
</evidence>
<dbReference type="PANTHER" id="PTHR32322">
    <property type="entry name" value="INNER MEMBRANE TRANSPORTER"/>
    <property type="match status" value="1"/>
</dbReference>
<keyword evidence="3 6" id="KW-0812">Transmembrane</keyword>
<feature type="transmembrane region" description="Helical" evidence="6">
    <location>
        <begin position="91"/>
        <end position="113"/>
    </location>
</feature>
<dbReference type="GO" id="GO:0016020">
    <property type="term" value="C:membrane"/>
    <property type="evidence" value="ECO:0007669"/>
    <property type="project" value="UniProtKB-SubCell"/>
</dbReference>
<reference evidence="9" key="1">
    <citation type="journal article" date="2017" name="Int. J. Syst. Evol. Microbiol.">
        <title>Notoacmeibacter marinus gen. nov., sp. nov., isolated from the gut of a limpet and proposal of Notoacmeibacteraceae fam. nov. in the order Rhizobiales of the class Alphaproteobacteria.</title>
        <authorList>
            <person name="Huang Z."/>
            <person name="Guo F."/>
            <person name="Lai Q."/>
        </authorList>
    </citation>
    <scope>NUCLEOTIDE SEQUENCE [LARGE SCALE GENOMIC DNA]</scope>
    <source>
        <strain evidence="9">XMTR2A4</strain>
    </source>
</reference>
<feature type="transmembrane region" description="Helical" evidence="6">
    <location>
        <begin position="217"/>
        <end position="236"/>
    </location>
</feature>
<comment type="caution">
    <text evidence="8">The sequence shown here is derived from an EMBL/GenBank/DDBJ whole genome shotgun (WGS) entry which is preliminary data.</text>
</comment>
<feature type="transmembrane region" description="Helical" evidence="6">
    <location>
        <begin position="189"/>
        <end position="211"/>
    </location>
</feature>
<evidence type="ECO:0000256" key="4">
    <source>
        <dbReference type="ARBA" id="ARBA00022989"/>
    </source>
</evidence>
<evidence type="ECO:0000313" key="9">
    <source>
        <dbReference type="Proteomes" id="UP000215405"/>
    </source>
</evidence>
<feature type="transmembrane region" description="Helical" evidence="6">
    <location>
        <begin position="7"/>
        <end position="26"/>
    </location>
</feature>
<sequence>MNRPIPLLLITGVLLGLIFPMGRVAVESGVPPIVWTFLIAVGSGVGLSLPLIRRLGRRDWPRGFWIYAVISGLVSNVLPNLLVFASAPRLGAGHVGLMFTLSPVCTLALSLAAGMRRPSGIALAGIAIGFIGAVILVLGKGETRPVAAETLWLALALLIPVFLALGNIYRGLAWPTGAGAMELASASNLTSAIMLLAAIAISGEGLAQIVSVANVPMLGAVQLVLSCVYYLALFALQRVGGPVYLSQIGYVGAAVALAAGVIALGERYGALTWTGATIVLVGIGFTIRAQMRR</sequence>
<dbReference type="RefSeq" id="WP_094076268.1">
    <property type="nucleotide sequence ID" value="NZ_NBYO01000001.1"/>
</dbReference>
<feature type="transmembrane region" description="Helical" evidence="6">
    <location>
        <begin position="120"/>
        <end position="139"/>
    </location>
</feature>
<feature type="domain" description="EamA" evidence="7">
    <location>
        <begin position="5"/>
        <end position="137"/>
    </location>
</feature>
<keyword evidence="4 6" id="KW-1133">Transmembrane helix</keyword>
<evidence type="ECO:0000256" key="2">
    <source>
        <dbReference type="ARBA" id="ARBA00007362"/>
    </source>
</evidence>